<evidence type="ECO:0000313" key="3">
    <source>
        <dbReference type="Proteomes" id="UP000179106"/>
    </source>
</evidence>
<dbReference type="STRING" id="1802126.A3B25_00530"/>
<comment type="caution">
    <text evidence="2">The sequence shown here is derived from an EMBL/GenBank/DDBJ whole genome shotgun (WGS) entry which is preliminary data.</text>
</comment>
<sequence length="153" mass="16355">MRKSEGGFTRRPARQNFSVGGSLNEDGQTVLPLVLLIGSLIVLIALTLVFLSHTFLISSYGFQISEKAKAVAVSGVYDALIRLARNKDLSGAYALPLGEYSANVAVTQDSPIAGQATITSASTILNRQRKVAAIVSRPSSTGQIILISWQYTQ</sequence>
<reference evidence="2 3" key="1">
    <citation type="journal article" date="2016" name="Nat. Commun.">
        <title>Thousands of microbial genomes shed light on interconnected biogeochemical processes in an aquifer system.</title>
        <authorList>
            <person name="Anantharaman K."/>
            <person name="Brown C.T."/>
            <person name="Hug L.A."/>
            <person name="Sharon I."/>
            <person name="Castelle C.J."/>
            <person name="Probst A.J."/>
            <person name="Thomas B.C."/>
            <person name="Singh A."/>
            <person name="Wilkins M.J."/>
            <person name="Karaoz U."/>
            <person name="Brodie E.L."/>
            <person name="Williams K.H."/>
            <person name="Hubbard S.S."/>
            <person name="Banfield J.F."/>
        </authorList>
    </citation>
    <scope>NUCLEOTIDE SEQUENCE [LARGE SCALE GENOMIC DNA]</scope>
</reference>
<name>A0A1G2GTQ3_9BACT</name>
<keyword evidence="1" id="KW-0812">Transmembrane</keyword>
<evidence type="ECO:0008006" key="4">
    <source>
        <dbReference type="Google" id="ProtNLM"/>
    </source>
</evidence>
<organism evidence="2 3">
    <name type="scientific">Candidatus Ryanbacteria bacterium RIFCSPLOWO2_01_FULL_48_26</name>
    <dbReference type="NCBI Taxonomy" id="1802126"/>
    <lineage>
        <taxon>Bacteria</taxon>
        <taxon>Candidatus Ryaniibacteriota</taxon>
    </lineage>
</organism>
<dbReference type="AlphaFoldDB" id="A0A1G2GTQ3"/>
<protein>
    <recommendedName>
        <fullName evidence="4">Type 4 fimbrial biogenesis protein PilX N-terminal domain-containing protein</fullName>
    </recommendedName>
</protein>
<gene>
    <name evidence="2" type="ORF">A3B25_00530</name>
</gene>
<keyword evidence="1" id="KW-1133">Transmembrane helix</keyword>
<keyword evidence="1" id="KW-0472">Membrane</keyword>
<dbReference type="EMBL" id="MHNW01000015">
    <property type="protein sequence ID" value="OGZ53574.1"/>
    <property type="molecule type" value="Genomic_DNA"/>
</dbReference>
<feature type="transmembrane region" description="Helical" evidence="1">
    <location>
        <begin position="30"/>
        <end position="51"/>
    </location>
</feature>
<proteinExistence type="predicted"/>
<accession>A0A1G2GTQ3</accession>
<dbReference type="Proteomes" id="UP000179106">
    <property type="component" value="Unassembled WGS sequence"/>
</dbReference>
<evidence type="ECO:0000313" key="2">
    <source>
        <dbReference type="EMBL" id="OGZ53574.1"/>
    </source>
</evidence>
<evidence type="ECO:0000256" key="1">
    <source>
        <dbReference type="SAM" id="Phobius"/>
    </source>
</evidence>